<evidence type="ECO:0000259" key="3">
    <source>
        <dbReference type="Pfam" id="PF07167"/>
    </source>
</evidence>
<dbReference type="PANTHER" id="PTHR36837">
    <property type="entry name" value="POLY(3-HYDROXYALKANOATE) POLYMERASE SUBUNIT PHAC"/>
    <property type="match status" value="1"/>
</dbReference>
<evidence type="ECO:0000313" key="6">
    <source>
        <dbReference type="Proteomes" id="UP001169862"/>
    </source>
</evidence>
<dbReference type="Pfam" id="PF07167">
    <property type="entry name" value="PhaC_N"/>
    <property type="match status" value="1"/>
</dbReference>
<feature type="domain" description="Poly-beta-hydroxybutyrate polymerase N-terminal" evidence="3">
    <location>
        <begin position="117"/>
        <end position="286"/>
    </location>
</feature>
<evidence type="ECO:0000256" key="1">
    <source>
        <dbReference type="ARBA" id="ARBA00022679"/>
    </source>
</evidence>
<sequence>MDAQTNLVALPQRSAIKAYTDFIDSTLKPAVEHDDYQYFSFKAIDNAYKAGLARSTAGISPAGLSSLYYTWLSHLALSPGKQVELVEKGIRKAYRSSRYLQSAMQDGAPCCIEPLPQDHRFSHPGWSRWPFNFIQQNFLLTQQWWHNATTNIDGLSAEDERSISFIARQILDRYSPSNMPLLNPEVLQVTLEQGGSNLITGLQNLMDDIERQSSGKPPAGTEQFIPGQQVAVTPGKVVYRNHIMELIQYTPTTPMLYPEPVLIVPAWIMKYYILDLSPYNSMVKYLVDQGHTVFMISWFNPTSDDRNLEMIDYQEQGVMKAIDAISSRCPDTKIHAAGYCLGGTLLSIAAATMARDGDDRLKSMTHFAAQVDFSEAGELMLFTNESEISYLEKMMWDQGVLDGSQMAGAFQILRSNDLIWSRIVHQYLLGESSTMNDLMAWNSDLTRMPYKMHSQYLRRLFLNNDLSSGRYIVDEKPIAISDIHVPIFSVGTEKDHVAPWQSVYKIHLISDSPEVTFVLTSGGHNAGIVSEPGHKHRHYRIARQNEADRYIDPDSWISQNSPVEGSWWPRWHTWLAEHSAPQQNHQSLSTQWHDRGLCDAPGTYVLQR</sequence>
<name>A0AAW7XHC4_9GAMM</name>
<dbReference type="RefSeq" id="WP_303548363.1">
    <property type="nucleotide sequence ID" value="NZ_JAUOPG010000001.1"/>
</dbReference>
<protein>
    <submittedName>
        <fullName evidence="5">Alpha/beta fold hydrolase</fullName>
    </submittedName>
</protein>
<reference evidence="5" key="1">
    <citation type="submission" date="2023-07" db="EMBL/GenBank/DDBJ databases">
        <title>Genome content predicts the carbon catabolic preferences of heterotrophic bacteria.</title>
        <authorList>
            <person name="Gralka M."/>
        </authorList>
    </citation>
    <scope>NUCLEOTIDE SEQUENCE</scope>
    <source>
        <strain evidence="5">I2M16</strain>
    </source>
</reference>
<dbReference type="InterPro" id="IPR029058">
    <property type="entry name" value="AB_hydrolase_fold"/>
</dbReference>
<dbReference type="InterPro" id="IPR051321">
    <property type="entry name" value="PHA/PHB_synthase"/>
</dbReference>
<gene>
    <name evidence="5" type="ORF">Q4490_02190</name>
</gene>
<dbReference type="AlphaFoldDB" id="A0AAW7XHC4"/>
<keyword evidence="2" id="KW-0012">Acyltransferase</keyword>
<keyword evidence="1" id="KW-0808">Transferase</keyword>
<dbReference type="InterPro" id="IPR022211">
    <property type="entry name" value="PHBC_N"/>
</dbReference>
<evidence type="ECO:0000256" key="2">
    <source>
        <dbReference type="ARBA" id="ARBA00023315"/>
    </source>
</evidence>
<organism evidence="5 6">
    <name type="scientific">Neptunomonas phycophila</name>
    <dbReference type="NCBI Taxonomy" id="1572645"/>
    <lineage>
        <taxon>Bacteria</taxon>
        <taxon>Pseudomonadati</taxon>
        <taxon>Pseudomonadota</taxon>
        <taxon>Gammaproteobacteria</taxon>
        <taxon>Oceanospirillales</taxon>
        <taxon>Oceanospirillaceae</taxon>
        <taxon>Neptunomonas</taxon>
    </lineage>
</organism>
<dbReference type="InterPro" id="IPR010941">
    <property type="entry name" value="PhaC_N"/>
</dbReference>
<dbReference type="GO" id="GO:0042619">
    <property type="term" value="P:poly-hydroxybutyrate biosynthetic process"/>
    <property type="evidence" value="ECO:0007669"/>
    <property type="project" value="InterPro"/>
</dbReference>
<dbReference type="Gene3D" id="3.40.50.1820">
    <property type="entry name" value="alpha/beta hydrolase"/>
    <property type="match status" value="1"/>
</dbReference>
<keyword evidence="5" id="KW-0378">Hydrolase</keyword>
<evidence type="ECO:0000259" key="4">
    <source>
        <dbReference type="Pfam" id="PF12551"/>
    </source>
</evidence>
<dbReference type="EMBL" id="JAUOPG010000001">
    <property type="protein sequence ID" value="MDO6452363.1"/>
    <property type="molecule type" value="Genomic_DNA"/>
</dbReference>
<evidence type="ECO:0000313" key="5">
    <source>
        <dbReference type="EMBL" id="MDO6452363.1"/>
    </source>
</evidence>
<dbReference type="Proteomes" id="UP001169862">
    <property type="component" value="Unassembled WGS sequence"/>
</dbReference>
<dbReference type="SUPFAM" id="SSF53474">
    <property type="entry name" value="alpha/beta-Hydrolases"/>
    <property type="match status" value="1"/>
</dbReference>
<dbReference type="Pfam" id="PF12551">
    <property type="entry name" value="PHBC_N"/>
    <property type="match status" value="1"/>
</dbReference>
<comment type="caution">
    <text evidence="5">The sequence shown here is derived from an EMBL/GenBank/DDBJ whole genome shotgun (WGS) entry which is preliminary data.</text>
</comment>
<dbReference type="PANTHER" id="PTHR36837:SF5">
    <property type="entry name" value="POLY-3-HYDROXYBUTYRATE SYNTHASE"/>
    <property type="match status" value="1"/>
</dbReference>
<feature type="domain" description="Poly-beta-hydroxybutyrate polymerase N-terminal" evidence="4">
    <location>
        <begin position="41"/>
        <end position="81"/>
    </location>
</feature>
<dbReference type="GO" id="GO:0016787">
    <property type="term" value="F:hydrolase activity"/>
    <property type="evidence" value="ECO:0007669"/>
    <property type="project" value="UniProtKB-KW"/>
</dbReference>
<proteinExistence type="predicted"/>
<dbReference type="GO" id="GO:0016746">
    <property type="term" value="F:acyltransferase activity"/>
    <property type="evidence" value="ECO:0007669"/>
    <property type="project" value="UniProtKB-KW"/>
</dbReference>
<accession>A0AAW7XHC4</accession>